<gene>
    <name evidence="1" type="ORF">SAMN05518683_101151</name>
</gene>
<keyword evidence="2" id="KW-1185">Reference proteome</keyword>
<evidence type="ECO:0000313" key="1">
    <source>
        <dbReference type="EMBL" id="SFO93750.1"/>
    </source>
</evidence>
<protein>
    <recommendedName>
        <fullName evidence="3">Transposase DDE domain group 1</fullName>
    </recommendedName>
</protein>
<reference evidence="2" key="1">
    <citation type="submission" date="2016-10" db="EMBL/GenBank/DDBJ databases">
        <authorList>
            <person name="Varghese N."/>
            <person name="Submissions S."/>
        </authorList>
    </citation>
    <scope>NUCLEOTIDE SEQUENCE [LARGE SCALE GENOMIC DNA]</scope>
    <source>
        <strain evidence="2">S7</strain>
    </source>
</reference>
<name>A0A1I5L8Y9_9BACI</name>
<sequence>MLSCMKGTNMCRKACRRFFLQQALTSAKEITSERLCVRMDGGNDAQENLELCDDHGADFIIKRNPRLESPEAWLAHAEQHGTASNPREGKTIDTGCISVSGVWKSVQSIKSTVSWYELS</sequence>
<organism evidence="1 2">
    <name type="scientific">Salibacterium halotolerans</name>
    <dbReference type="NCBI Taxonomy" id="1884432"/>
    <lineage>
        <taxon>Bacteria</taxon>
        <taxon>Bacillati</taxon>
        <taxon>Bacillota</taxon>
        <taxon>Bacilli</taxon>
        <taxon>Bacillales</taxon>
        <taxon>Bacillaceae</taxon>
    </lineage>
</organism>
<dbReference type="AlphaFoldDB" id="A0A1I5L8Y9"/>
<evidence type="ECO:0000313" key="2">
    <source>
        <dbReference type="Proteomes" id="UP000198892"/>
    </source>
</evidence>
<accession>A0A1I5L8Y9</accession>
<dbReference type="EMBL" id="FOXD01000001">
    <property type="protein sequence ID" value="SFO93750.1"/>
    <property type="molecule type" value="Genomic_DNA"/>
</dbReference>
<dbReference type="Proteomes" id="UP000198892">
    <property type="component" value="Unassembled WGS sequence"/>
</dbReference>
<evidence type="ECO:0008006" key="3">
    <source>
        <dbReference type="Google" id="ProtNLM"/>
    </source>
</evidence>
<proteinExistence type="predicted"/>